<evidence type="ECO:0000256" key="1">
    <source>
        <dbReference type="PROSITE-ProRule" id="PRU00339"/>
    </source>
</evidence>
<dbReference type="InterPro" id="IPR019734">
    <property type="entry name" value="TPR_rpt"/>
</dbReference>
<keyword evidence="3" id="KW-1185">Reference proteome</keyword>
<dbReference type="Pfam" id="PF13432">
    <property type="entry name" value="TPR_16"/>
    <property type="match status" value="1"/>
</dbReference>
<dbReference type="SUPFAM" id="SSF48452">
    <property type="entry name" value="TPR-like"/>
    <property type="match status" value="1"/>
</dbReference>
<dbReference type="PROSITE" id="PS50005">
    <property type="entry name" value="TPR"/>
    <property type="match status" value="2"/>
</dbReference>
<name>A0ABP9WNV5_9GAMM</name>
<feature type="repeat" description="TPR" evidence="1">
    <location>
        <begin position="227"/>
        <end position="260"/>
    </location>
</feature>
<organism evidence="2 3">
    <name type="scientific">Microbulbifer aestuariivivens</name>
    <dbReference type="NCBI Taxonomy" id="1908308"/>
    <lineage>
        <taxon>Bacteria</taxon>
        <taxon>Pseudomonadati</taxon>
        <taxon>Pseudomonadota</taxon>
        <taxon>Gammaproteobacteria</taxon>
        <taxon>Cellvibrionales</taxon>
        <taxon>Microbulbiferaceae</taxon>
        <taxon>Microbulbifer</taxon>
    </lineage>
</organism>
<comment type="caution">
    <text evidence="2">The sequence shown here is derived from an EMBL/GenBank/DDBJ whole genome shotgun (WGS) entry which is preliminary data.</text>
</comment>
<dbReference type="EMBL" id="BAABRT010000009">
    <property type="protein sequence ID" value="GAA5524883.1"/>
    <property type="molecule type" value="Genomic_DNA"/>
</dbReference>
<evidence type="ECO:0000313" key="2">
    <source>
        <dbReference type="EMBL" id="GAA5524883.1"/>
    </source>
</evidence>
<evidence type="ECO:0000313" key="3">
    <source>
        <dbReference type="Proteomes" id="UP001408594"/>
    </source>
</evidence>
<dbReference type="Gene3D" id="1.25.40.10">
    <property type="entry name" value="Tetratricopeptide repeat domain"/>
    <property type="match status" value="1"/>
</dbReference>
<reference evidence="2 3" key="1">
    <citation type="submission" date="2024-02" db="EMBL/GenBank/DDBJ databases">
        <title>Microbulbifer aestuariivivens NBRC 112533.</title>
        <authorList>
            <person name="Ichikawa N."/>
            <person name="Katano-Makiyama Y."/>
            <person name="Hidaka K."/>
        </authorList>
    </citation>
    <scope>NUCLEOTIDE SEQUENCE [LARGE SCALE GENOMIC DNA]</scope>
    <source>
        <strain evidence="2 3">NBRC 112533</strain>
    </source>
</reference>
<dbReference type="RefSeq" id="WP_345550148.1">
    <property type="nucleotide sequence ID" value="NZ_BAABRT010000009.1"/>
</dbReference>
<protein>
    <recommendedName>
        <fullName evidence="4">Tetratricopeptide repeat protein</fullName>
    </recommendedName>
</protein>
<accession>A0ABP9WNV5</accession>
<evidence type="ECO:0008006" key="4">
    <source>
        <dbReference type="Google" id="ProtNLM"/>
    </source>
</evidence>
<dbReference type="PANTHER" id="PTHR12558">
    <property type="entry name" value="CELL DIVISION CYCLE 16,23,27"/>
    <property type="match status" value="1"/>
</dbReference>
<gene>
    <name evidence="2" type="ORF">Maes01_01442</name>
</gene>
<dbReference type="Proteomes" id="UP001408594">
    <property type="component" value="Unassembled WGS sequence"/>
</dbReference>
<proteinExistence type="predicted"/>
<keyword evidence="1" id="KW-0802">TPR repeat</keyword>
<dbReference type="SMART" id="SM00028">
    <property type="entry name" value="TPR"/>
    <property type="match status" value="4"/>
</dbReference>
<dbReference type="InterPro" id="IPR011990">
    <property type="entry name" value="TPR-like_helical_dom_sf"/>
</dbReference>
<dbReference type="Pfam" id="PF14559">
    <property type="entry name" value="TPR_19"/>
    <property type="match status" value="1"/>
</dbReference>
<sequence>MTIKKIKTTKWLKKPHALMPHALMPHALMVLLVLFCVACSTHGPSDSAVGYPFGVPVDSHRLLAESPLMADFDVAESLVAGPGGVIPQQQIMALTPEIRAFLAGLAGASAEEKWSVLVGMFRNGMFSVDYDTLTTLPAAETFARREGNCLSVTILLAAMARELGLKGTFNEVDVPNTRTEEGGVLINLRHINLVLELSTGPQVIDFGVVDFEIAFNRRALSDQQALAQYFSNVGAERLLAGDYRAAFLNMREALRLSPGNSDFWVNLGVLYEKQRLPEYAEQAFIQALQLDPLSLVAARNLERLLAEQGRESVAAGLTDQVVRLRSHNPVFAYFAARSAYQEDRFGEARKLLESAIRRDNADHRLHFLLGKVAFVQGDFPLSKKHLRHAFALVDDPQIKRDYERQLFDLRK</sequence>
<feature type="repeat" description="TPR" evidence="1">
    <location>
        <begin position="261"/>
        <end position="294"/>
    </location>
</feature>
<dbReference type="PANTHER" id="PTHR12558:SF13">
    <property type="entry name" value="CELL DIVISION CYCLE PROTEIN 27 HOMOLOG"/>
    <property type="match status" value="1"/>
</dbReference>